<name>A0AAV5TYC5_9BILA</name>
<dbReference type="AlphaFoldDB" id="A0AAV5TYC5"/>
<proteinExistence type="predicted"/>
<dbReference type="Proteomes" id="UP001432027">
    <property type="component" value="Unassembled WGS sequence"/>
</dbReference>
<comment type="caution">
    <text evidence="1">The sequence shown here is derived from an EMBL/GenBank/DDBJ whole genome shotgun (WGS) entry which is preliminary data.</text>
</comment>
<evidence type="ECO:0000313" key="1">
    <source>
        <dbReference type="EMBL" id="GMS99255.1"/>
    </source>
</evidence>
<sequence length="95" mass="10923">FSERFCLPECIDALEEKYSHAISSDLAKILTTRKEELQSINEKRQKLILHYERGDIVCSLFDDIHPVLVNSLTENLDVVSYMAGNHPPGHNLEKR</sequence>
<keyword evidence="2" id="KW-1185">Reference proteome</keyword>
<dbReference type="EMBL" id="BTSX01000005">
    <property type="protein sequence ID" value="GMS99255.1"/>
    <property type="molecule type" value="Genomic_DNA"/>
</dbReference>
<organism evidence="1 2">
    <name type="scientific">Pristionchus entomophagus</name>
    <dbReference type="NCBI Taxonomy" id="358040"/>
    <lineage>
        <taxon>Eukaryota</taxon>
        <taxon>Metazoa</taxon>
        <taxon>Ecdysozoa</taxon>
        <taxon>Nematoda</taxon>
        <taxon>Chromadorea</taxon>
        <taxon>Rhabditida</taxon>
        <taxon>Rhabditina</taxon>
        <taxon>Diplogasteromorpha</taxon>
        <taxon>Diplogasteroidea</taxon>
        <taxon>Neodiplogasteridae</taxon>
        <taxon>Pristionchus</taxon>
    </lineage>
</organism>
<reference evidence="1" key="1">
    <citation type="submission" date="2023-10" db="EMBL/GenBank/DDBJ databases">
        <title>Genome assembly of Pristionchus species.</title>
        <authorList>
            <person name="Yoshida K."/>
            <person name="Sommer R.J."/>
        </authorList>
    </citation>
    <scope>NUCLEOTIDE SEQUENCE</scope>
    <source>
        <strain evidence="1">RS0144</strain>
    </source>
</reference>
<gene>
    <name evidence="1" type="ORF">PENTCL1PPCAC_21430</name>
</gene>
<feature type="non-terminal residue" evidence="1">
    <location>
        <position position="95"/>
    </location>
</feature>
<accession>A0AAV5TYC5</accession>
<protein>
    <submittedName>
        <fullName evidence="1">Uncharacterized protein</fullName>
    </submittedName>
</protein>
<feature type="non-terminal residue" evidence="1">
    <location>
        <position position="1"/>
    </location>
</feature>
<evidence type="ECO:0000313" key="2">
    <source>
        <dbReference type="Proteomes" id="UP001432027"/>
    </source>
</evidence>